<dbReference type="EMBL" id="MU006220">
    <property type="protein sequence ID" value="KAF2830223.1"/>
    <property type="molecule type" value="Genomic_DNA"/>
</dbReference>
<accession>A0A6A7AAP2</accession>
<feature type="compositionally biased region" description="Polar residues" evidence="1">
    <location>
        <begin position="172"/>
        <end position="187"/>
    </location>
</feature>
<dbReference type="Proteomes" id="UP000799424">
    <property type="component" value="Unassembled WGS sequence"/>
</dbReference>
<feature type="compositionally biased region" description="Basic and acidic residues" evidence="1">
    <location>
        <begin position="23"/>
        <end position="49"/>
    </location>
</feature>
<evidence type="ECO:0000313" key="2">
    <source>
        <dbReference type="EMBL" id="KAF2830223.1"/>
    </source>
</evidence>
<gene>
    <name evidence="2" type="ORF">CC86DRAFT_379665</name>
</gene>
<feature type="compositionally biased region" description="Basic and acidic residues" evidence="1">
    <location>
        <begin position="154"/>
        <end position="170"/>
    </location>
</feature>
<feature type="region of interest" description="Disordered" evidence="1">
    <location>
        <begin position="23"/>
        <end position="197"/>
    </location>
</feature>
<organism evidence="2 3">
    <name type="scientific">Ophiobolus disseminans</name>
    <dbReference type="NCBI Taxonomy" id="1469910"/>
    <lineage>
        <taxon>Eukaryota</taxon>
        <taxon>Fungi</taxon>
        <taxon>Dikarya</taxon>
        <taxon>Ascomycota</taxon>
        <taxon>Pezizomycotina</taxon>
        <taxon>Dothideomycetes</taxon>
        <taxon>Pleosporomycetidae</taxon>
        <taxon>Pleosporales</taxon>
        <taxon>Pleosporineae</taxon>
        <taxon>Phaeosphaeriaceae</taxon>
        <taxon>Ophiobolus</taxon>
    </lineage>
</organism>
<name>A0A6A7AAP2_9PLEO</name>
<keyword evidence="3" id="KW-1185">Reference proteome</keyword>
<sequence length="197" mass="22447">MESWQGDRTTSPDPNMIAKAQKLAKEALAEGAKEEEKAQAHQRSIEVKKKQGQAFQRGIEAKTKQFQPNHKVNANEPVRRQEIVSPPRAHHIPRKAVPQRTRTDSVLPRPASDEKLQPKFYPRVERPETNAYGERGDRQDGDDKLPPKFRPQVKRHETYAYGQHSDRPEMFNHSTPTQIALQHNKPTGHSAACRIAS</sequence>
<feature type="compositionally biased region" description="Basic and acidic residues" evidence="1">
    <location>
        <begin position="111"/>
        <end position="146"/>
    </location>
</feature>
<evidence type="ECO:0000313" key="3">
    <source>
        <dbReference type="Proteomes" id="UP000799424"/>
    </source>
</evidence>
<proteinExistence type="predicted"/>
<protein>
    <submittedName>
        <fullName evidence="2">Uncharacterized protein</fullName>
    </submittedName>
</protein>
<evidence type="ECO:0000256" key="1">
    <source>
        <dbReference type="SAM" id="MobiDB-lite"/>
    </source>
</evidence>
<reference evidence="2" key="1">
    <citation type="journal article" date="2020" name="Stud. Mycol.">
        <title>101 Dothideomycetes genomes: a test case for predicting lifestyles and emergence of pathogens.</title>
        <authorList>
            <person name="Haridas S."/>
            <person name="Albert R."/>
            <person name="Binder M."/>
            <person name="Bloem J."/>
            <person name="Labutti K."/>
            <person name="Salamov A."/>
            <person name="Andreopoulos B."/>
            <person name="Baker S."/>
            <person name="Barry K."/>
            <person name="Bills G."/>
            <person name="Bluhm B."/>
            <person name="Cannon C."/>
            <person name="Castanera R."/>
            <person name="Culley D."/>
            <person name="Daum C."/>
            <person name="Ezra D."/>
            <person name="Gonzalez J."/>
            <person name="Henrissat B."/>
            <person name="Kuo A."/>
            <person name="Liang C."/>
            <person name="Lipzen A."/>
            <person name="Lutzoni F."/>
            <person name="Magnuson J."/>
            <person name="Mondo S."/>
            <person name="Nolan M."/>
            <person name="Ohm R."/>
            <person name="Pangilinan J."/>
            <person name="Park H.-J."/>
            <person name="Ramirez L."/>
            <person name="Alfaro M."/>
            <person name="Sun H."/>
            <person name="Tritt A."/>
            <person name="Yoshinaga Y."/>
            <person name="Zwiers L.-H."/>
            <person name="Turgeon B."/>
            <person name="Goodwin S."/>
            <person name="Spatafora J."/>
            <person name="Crous P."/>
            <person name="Grigoriev I."/>
        </authorList>
    </citation>
    <scope>NUCLEOTIDE SEQUENCE</scope>
    <source>
        <strain evidence="2">CBS 113818</strain>
    </source>
</reference>
<dbReference type="AlphaFoldDB" id="A0A6A7AAP2"/>